<dbReference type="AlphaFoldDB" id="A0A561DWX8"/>
<keyword evidence="2 5" id="KW-0436">Ligase</keyword>
<feature type="domain" description="AMP-binding enzyme C-terminal" evidence="4">
    <location>
        <begin position="480"/>
        <end position="556"/>
    </location>
</feature>
<dbReference type="RefSeq" id="WP_211841771.1">
    <property type="nucleotide sequence ID" value="NZ_VIVQ01000004.1"/>
</dbReference>
<organism evidence="5 6">
    <name type="scientific">Rudaeicoccus suwonensis</name>
    <dbReference type="NCBI Taxonomy" id="657409"/>
    <lineage>
        <taxon>Bacteria</taxon>
        <taxon>Bacillati</taxon>
        <taxon>Actinomycetota</taxon>
        <taxon>Actinomycetes</taxon>
        <taxon>Micrococcales</taxon>
        <taxon>Dermacoccaceae</taxon>
        <taxon>Rudaeicoccus</taxon>
    </lineage>
</organism>
<dbReference type="Pfam" id="PF13193">
    <property type="entry name" value="AMP-binding_C"/>
    <property type="match status" value="1"/>
</dbReference>
<keyword evidence="6" id="KW-1185">Reference proteome</keyword>
<dbReference type="Proteomes" id="UP000318297">
    <property type="component" value="Unassembled WGS sequence"/>
</dbReference>
<dbReference type="InterPro" id="IPR042099">
    <property type="entry name" value="ANL_N_sf"/>
</dbReference>
<dbReference type="PROSITE" id="PS00455">
    <property type="entry name" value="AMP_BINDING"/>
    <property type="match status" value="1"/>
</dbReference>
<dbReference type="Gene3D" id="3.40.50.12780">
    <property type="entry name" value="N-terminal domain of ligase-like"/>
    <property type="match status" value="1"/>
</dbReference>
<dbReference type="InterPro" id="IPR025110">
    <property type="entry name" value="AMP-bd_C"/>
</dbReference>
<evidence type="ECO:0000313" key="6">
    <source>
        <dbReference type="Proteomes" id="UP000318297"/>
    </source>
</evidence>
<dbReference type="GO" id="GO:0006631">
    <property type="term" value="P:fatty acid metabolic process"/>
    <property type="evidence" value="ECO:0007669"/>
    <property type="project" value="TreeGrafter"/>
</dbReference>
<feature type="domain" description="AMP-dependent synthetase/ligase" evidence="3">
    <location>
        <begin position="34"/>
        <end position="428"/>
    </location>
</feature>
<evidence type="ECO:0000259" key="3">
    <source>
        <dbReference type="Pfam" id="PF00501"/>
    </source>
</evidence>
<dbReference type="CDD" id="cd04433">
    <property type="entry name" value="AFD_class_I"/>
    <property type="match status" value="1"/>
</dbReference>
<dbReference type="PANTHER" id="PTHR43201">
    <property type="entry name" value="ACYL-COA SYNTHETASE"/>
    <property type="match status" value="1"/>
</dbReference>
<name>A0A561DWX8_9MICO</name>
<proteinExistence type="inferred from homology"/>
<dbReference type="SUPFAM" id="SSF56801">
    <property type="entry name" value="Acetyl-CoA synthetase-like"/>
    <property type="match status" value="1"/>
</dbReference>
<evidence type="ECO:0000313" key="5">
    <source>
        <dbReference type="EMBL" id="TWE07881.1"/>
    </source>
</evidence>
<protein>
    <submittedName>
        <fullName evidence="5">Acyl-CoA synthetase (AMP-forming)/AMP-acid ligase II</fullName>
    </submittedName>
</protein>
<reference evidence="5 6" key="1">
    <citation type="submission" date="2019-06" db="EMBL/GenBank/DDBJ databases">
        <title>Sequencing the genomes of 1000 actinobacteria strains.</title>
        <authorList>
            <person name="Klenk H.-P."/>
        </authorList>
    </citation>
    <scope>NUCLEOTIDE SEQUENCE [LARGE SCALE GENOMIC DNA]</scope>
    <source>
        <strain evidence="5 6">DSM 19560</strain>
    </source>
</reference>
<gene>
    <name evidence="5" type="ORF">BKA23_3248</name>
</gene>
<evidence type="ECO:0000256" key="2">
    <source>
        <dbReference type="ARBA" id="ARBA00022598"/>
    </source>
</evidence>
<dbReference type="PANTHER" id="PTHR43201:SF5">
    <property type="entry name" value="MEDIUM-CHAIN ACYL-COA LIGASE ACSF2, MITOCHONDRIAL"/>
    <property type="match status" value="1"/>
</dbReference>
<sequence>MAARKMHPQSRIDEYRRKGWWTGETVQQLFIDRVAERGDAVATVDPLNKADLVDLPARRLSWYDVAREVEALAAVLRAHDIGEGDVIVLQLPNIVELVVAYLAAWRVRAIVSPLPVQYRRHEIVELGSLSKPKAFLTADRIGTRSVAADVVTARDDLPSLQTVLYYGPTTVAGAHRIETGLGRVGDDDLAAVEAYAAAHPVDPNDCITICWTSGTESRPKGVPRAHYEWLIMSWDTVYSPDLTSESRLLNPFPMVNMAGINGMFLPWLRVGCVLVQHHPFDLGVFLQQVEQERITYTVAPPALLATLLQRQEILQGTDISTLRQIGSGSAPLQEWMVRGWHERYGIAVINFFGSNEGISLMTDVKLMTDPGQRARFFPRYGGDRVWSFPAAASTTVKLVDVATGVEIDEPGIPGELRLKGPSLFAGYLDGAHVSDPFDEDGFLKTGDMFAIDGPQNQFLRYVDRSKDMIIRGGMNIAPAELETLIGAHPLVTEVAVVGYPDDLLGERACAVVALTPGAELTLPELVEHLRSYDIASYKLPERLIVLDNLPRNPVGKVLKRQLRDDVQRQTA</sequence>
<comment type="similarity">
    <text evidence="1">Belongs to the ATP-dependent AMP-binding enzyme family.</text>
</comment>
<evidence type="ECO:0000259" key="4">
    <source>
        <dbReference type="Pfam" id="PF13193"/>
    </source>
</evidence>
<dbReference type="Gene3D" id="3.30.300.30">
    <property type="match status" value="1"/>
</dbReference>
<dbReference type="InterPro" id="IPR020845">
    <property type="entry name" value="AMP-binding_CS"/>
</dbReference>
<dbReference type="InterPro" id="IPR045851">
    <property type="entry name" value="AMP-bd_C_sf"/>
</dbReference>
<comment type="caution">
    <text evidence="5">The sequence shown here is derived from an EMBL/GenBank/DDBJ whole genome shotgun (WGS) entry which is preliminary data.</text>
</comment>
<accession>A0A561DWX8</accession>
<dbReference type="EMBL" id="VIVQ01000004">
    <property type="protein sequence ID" value="TWE07881.1"/>
    <property type="molecule type" value="Genomic_DNA"/>
</dbReference>
<dbReference type="GO" id="GO:0031956">
    <property type="term" value="F:medium-chain fatty acid-CoA ligase activity"/>
    <property type="evidence" value="ECO:0007669"/>
    <property type="project" value="TreeGrafter"/>
</dbReference>
<evidence type="ECO:0000256" key="1">
    <source>
        <dbReference type="ARBA" id="ARBA00006432"/>
    </source>
</evidence>
<dbReference type="InterPro" id="IPR000873">
    <property type="entry name" value="AMP-dep_synth/lig_dom"/>
</dbReference>
<dbReference type="Pfam" id="PF00501">
    <property type="entry name" value="AMP-binding"/>
    <property type="match status" value="1"/>
</dbReference>
<dbReference type="FunFam" id="3.30.300.30:FF:000008">
    <property type="entry name" value="2,3-dihydroxybenzoate-AMP ligase"/>
    <property type="match status" value="1"/>
</dbReference>